<keyword evidence="3" id="KW-1185">Reference proteome</keyword>
<evidence type="ECO:0000256" key="1">
    <source>
        <dbReference type="SAM" id="MobiDB-lite"/>
    </source>
</evidence>
<comment type="caution">
    <text evidence="2">The sequence shown here is derived from an EMBL/GenBank/DDBJ whole genome shotgun (WGS) entry which is preliminary data.</text>
</comment>
<feature type="region of interest" description="Disordered" evidence="1">
    <location>
        <begin position="24"/>
        <end position="88"/>
    </location>
</feature>
<reference evidence="2" key="2">
    <citation type="submission" date="2020-09" db="EMBL/GenBank/DDBJ databases">
        <authorList>
            <person name="Sun Q."/>
            <person name="Ohkuma M."/>
        </authorList>
    </citation>
    <scope>NUCLEOTIDE SEQUENCE</scope>
    <source>
        <strain evidence="2">JCM 4790</strain>
    </source>
</reference>
<dbReference type="RefSeq" id="WP_190195385.1">
    <property type="nucleotide sequence ID" value="NZ_BMVU01000143.1"/>
</dbReference>
<protein>
    <submittedName>
        <fullName evidence="2">Uncharacterized protein</fullName>
    </submittedName>
</protein>
<accession>A0A918P5B2</accession>
<reference evidence="2" key="1">
    <citation type="journal article" date="2014" name="Int. J. Syst. Evol. Microbiol.">
        <title>Complete genome sequence of Corynebacterium casei LMG S-19264T (=DSM 44701T), isolated from a smear-ripened cheese.</title>
        <authorList>
            <consortium name="US DOE Joint Genome Institute (JGI-PGF)"/>
            <person name="Walter F."/>
            <person name="Albersmeier A."/>
            <person name="Kalinowski J."/>
            <person name="Ruckert C."/>
        </authorList>
    </citation>
    <scope>NUCLEOTIDE SEQUENCE</scope>
    <source>
        <strain evidence="2">JCM 4790</strain>
    </source>
</reference>
<organism evidence="2 3">
    <name type="scientific">Streptomyces minutiscleroticus</name>
    <dbReference type="NCBI Taxonomy" id="68238"/>
    <lineage>
        <taxon>Bacteria</taxon>
        <taxon>Bacillati</taxon>
        <taxon>Actinomycetota</taxon>
        <taxon>Actinomycetes</taxon>
        <taxon>Kitasatosporales</taxon>
        <taxon>Streptomycetaceae</taxon>
        <taxon>Streptomyces</taxon>
    </lineage>
</organism>
<feature type="compositionally biased region" description="Low complexity" evidence="1">
    <location>
        <begin position="52"/>
        <end position="62"/>
    </location>
</feature>
<dbReference type="Proteomes" id="UP000619244">
    <property type="component" value="Unassembled WGS sequence"/>
</dbReference>
<gene>
    <name evidence="2" type="ORF">GCM10010358_82660</name>
</gene>
<name>A0A918P5B2_9ACTN</name>
<evidence type="ECO:0000313" key="3">
    <source>
        <dbReference type="Proteomes" id="UP000619244"/>
    </source>
</evidence>
<proteinExistence type="predicted"/>
<sequence length="174" mass="18237">MRLRHVRAVAVGLGVVLALTGARHSGGGGCSGSSHSSGSSGGSHYDDDTDTDYGSGSHYRSGSDYDDDYDTGGTSDESPGSGGREALQDATVRLVKCVTGKTPYARVEVTNPNTRDGSFWADVAFRDGRKLVKQETWLVEVPAGEKLTTDIEMGVRSPAPAVDRCDVTPQAPAD</sequence>
<dbReference type="AlphaFoldDB" id="A0A918P5B2"/>
<dbReference type="EMBL" id="BMVU01000143">
    <property type="protein sequence ID" value="GGY19190.1"/>
    <property type="molecule type" value="Genomic_DNA"/>
</dbReference>
<evidence type="ECO:0000313" key="2">
    <source>
        <dbReference type="EMBL" id="GGY19190.1"/>
    </source>
</evidence>